<keyword evidence="1" id="KW-1133">Transmembrane helix</keyword>
<evidence type="ECO:0000256" key="1">
    <source>
        <dbReference type="SAM" id="Phobius"/>
    </source>
</evidence>
<keyword evidence="1" id="KW-0812">Transmembrane</keyword>
<reference evidence="2" key="2">
    <citation type="journal article" date="2015" name="Fish Shellfish Immunol.">
        <title>Early steps in the European eel (Anguilla anguilla)-Vibrio vulnificus interaction in the gills: Role of the RtxA13 toxin.</title>
        <authorList>
            <person name="Callol A."/>
            <person name="Pajuelo D."/>
            <person name="Ebbesson L."/>
            <person name="Teles M."/>
            <person name="MacKenzie S."/>
            <person name="Amaro C."/>
        </authorList>
    </citation>
    <scope>NUCLEOTIDE SEQUENCE</scope>
</reference>
<dbReference type="EMBL" id="GBXM01030543">
    <property type="protein sequence ID" value="JAH78034.1"/>
    <property type="molecule type" value="Transcribed_RNA"/>
</dbReference>
<accession>A0A0E9VIR9</accession>
<dbReference type="AlphaFoldDB" id="A0A0E9VIR9"/>
<evidence type="ECO:0000313" key="2">
    <source>
        <dbReference type="EMBL" id="JAH78034.1"/>
    </source>
</evidence>
<protein>
    <submittedName>
        <fullName evidence="2">Uncharacterized protein</fullName>
    </submittedName>
</protein>
<sequence length="35" mass="4191">MILVIIRIIDFSISSILMLVRFAKIYTRMKYKSRA</sequence>
<name>A0A0E9VIR9_ANGAN</name>
<keyword evidence="1" id="KW-0472">Membrane</keyword>
<feature type="transmembrane region" description="Helical" evidence="1">
    <location>
        <begin position="6"/>
        <end position="26"/>
    </location>
</feature>
<organism evidence="2">
    <name type="scientific">Anguilla anguilla</name>
    <name type="common">European freshwater eel</name>
    <name type="synonym">Muraena anguilla</name>
    <dbReference type="NCBI Taxonomy" id="7936"/>
    <lineage>
        <taxon>Eukaryota</taxon>
        <taxon>Metazoa</taxon>
        <taxon>Chordata</taxon>
        <taxon>Craniata</taxon>
        <taxon>Vertebrata</taxon>
        <taxon>Euteleostomi</taxon>
        <taxon>Actinopterygii</taxon>
        <taxon>Neopterygii</taxon>
        <taxon>Teleostei</taxon>
        <taxon>Anguilliformes</taxon>
        <taxon>Anguillidae</taxon>
        <taxon>Anguilla</taxon>
    </lineage>
</organism>
<proteinExistence type="predicted"/>
<reference evidence="2" key="1">
    <citation type="submission" date="2014-11" db="EMBL/GenBank/DDBJ databases">
        <authorList>
            <person name="Amaro Gonzalez C."/>
        </authorList>
    </citation>
    <scope>NUCLEOTIDE SEQUENCE</scope>
</reference>